<protein>
    <submittedName>
        <fullName evidence="1">Uncharacterized protein</fullName>
    </submittedName>
</protein>
<accession>A0A6J5KJS5</accession>
<name>A0A6J5KJS5_9CAUD</name>
<organism evidence="1">
    <name type="scientific">uncultured Caudovirales phage</name>
    <dbReference type="NCBI Taxonomy" id="2100421"/>
    <lineage>
        <taxon>Viruses</taxon>
        <taxon>Duplodnaviria</taxon>
        <taxon>Heunggongvirae</taxon>
        <taxon>Uroviricota</taxon>
        <taxon>Caudoviricetes</taxon>
        <taxon>Peduoviridae</taxon>
        <taxon>Maltschvirus</taxon>
        <taxon>Maltschvirus maltsch</taxon>
    </lineage>
</organism>
<evidence type="ECO:0000313" key="1">
    <source>
        <dbReference type="EMBL" id="CAB4121785.1"/>
    </source>
</evidence>
<gene>
    <name evidence="1" type="ORF">UFOVP17_7</name>
</gene>
<reference evidence="1" key="1">
    <citation type="submission" date="2020-04" db="EMBL/GenBank/DDBJ databases">
        <authorList>
            <person name="Chiriac C."/>
            <person name="Salcher M."/>
            <person name="Ghai R."/>
            <person name="Kavagutti S V."/>
        </authorList>
    </citation>
    <scope>NUCLEOTIDE SEQUENCE</scope>
</reference>
<proteinExistence type="predicted"/>
<sequence>MKYNGQGKKNNIVVRKDPLWANDKWKPTEPLTDKMAIEAVNYFSRLQYQVKWISLAQWESGNF</sequence>
<dbReference type="EMBL" id="LR796154">
    <property type="protein sequence ID" value="CAB4121785.1"/>
    <property type="molecule type" value="Genomic_DNA"/>
</dbReference>